<feature type="transmembrane region" description="Helical" evidence="1">
    <location>
        <begin position="109"/>
        <end position="132"/>
    </location>
</feature>
<reference evidence="2 3" key="1">
    <citation type="submission" date="2023-05" db="EMBL/GenBank/DDBJ databases">
        <authorList>
            <person name="Zhang X."/>
        </authorList>
    </citation>
    <scope>NUCLEOTIDE SEQUENCE [LARGE SCALE GENOMIC DNA]</scope>
    <source>
        <strain evidence="2 3">DM2B3-1</strain>
    </source>
</reference>
<gene>
    <name evidence="2" type="ORF">QNI19_35300</name>
</gene>
<evidence type="ECO:0008006" key="4">
    <source>
        <dbReference type="Google" id="ProtNLM"/>
    </source>
</evidence>
<accession>A0ABT7CWV4</accession>
<keyword evidence="1" id="KW-1133">Transmembrane helix</keyword>
<name>A0ABT7CWV4_9BACT</name>
<dbReference type="Proteomes" id="UP001228581">
    <property type="component" value="Unassembled WGS sequence"/>
</dbReference>
<dbReference type="RefSeq" id="WP_314004541.1">
    <property type="nucleotide sequence ID" value="NZ_JASJOT010000043.1"/>
</dbReference>
<dbReference type="EMBL" id="JASJOT010000043">
    <property type="protein sequence ID" value="MDJ1498256.1"/>
    <property type="molecule type" value="Genomic_DNA"/>
</dbReference>
<proteinExistence type="predicted"/>
<keyword evidence="3" id="KW-1185">Reference proteome</keyword>
<evidence type="ECO:0000256" key="1">
    <source>
        <dbReference type="SAM" id="Phobius"/>
    </source>
</evidence>
<evidence type="ECO:0000313" key="2">
    <source>
        <dbReference type="EMBL" id="MDJ1498256.1"/>
    </source>
</evidence>
<protein>
    <recommendedName>
        <fullName evidence="4">IS4 family transposase</fullName>
    </recommendedName>
</protein>
<organism evidence="2 3">
    <name type="scientific">Xanthocytophaga flava</name>
    <dbReference type="NCBI Taxonomy" id="3048013"/>
    <lineage>
        <taxon>Bacteria</taxon>
        <taxon>Pseudomonadati</taxon>
        <taxon>Bacteroidota</taxon>
        <taxon>Cytophagia</taxon>
        <taxon>Cytophagales</taxon>
        <taxon>Rhodocytophagaceae</taxon>
        <taxon>Xanthocytophaga</taxon>
    </lineage>
</organism>
<comment type="caution">
    <text evidence="2">The sequence shown here is derived from an EMBL/GenBank/DDBJ whole genome shotgun (WGS) entry which is preliminary data.</text>
</comment>
<evidence type="ECO:0000313" key="3">
    <source>
        <dbReference type="Proteomes" id="UP001228581"/>
    </source>
</evidence>
<keyword evidence="1" id="KW-0472">Membrane</keyword>
<sequence length="151" mass="17145">MATKAKKLAKYSELQAILEKELPINAARIKCMVLLMCALIKVQSVNFERLAQGFDNAVKLSSNLRRVQRFFACCALESDLIARLLFKLMPFEGSFRLMMDRTNWKFGQININLLVLGVMYKSTALPLLWTFLGNKRGNSDQAIQTKQNGLP</sequence>
<keyword evidence="1" id="KW-0812">Transmembrane</keyword>